<accession>A0A2B7Z551</accession>
<protein>
    <submittedName>
        <fullName evidence="1">Uncharacterized protein</fullName>
    </submittedName>
</protein>
<keyword evidence="2" id="KW-1185">Reference proteome</keyword>
<proteinExistence type="predicted"/>
<comment type="caution">
    <text evidence="1">The sequence shown here is derived from an EMBL/GenBank/DDBJ whole genome shotgun (WGS) entry which is preliminary data.</text>
</comment>
<dbReference type="Proteomes" id="UP000226031">
    <property type="component" value="Unassembled WGS sequence"/>
</dbReference>
<name>A0A2B7Z551_9EURO</name>
<dbReference type="AlphaFoldDB" id="A0A2B7Z551"/>
<dbReference type="EMBL" id="PDND01000590">
    <property type="protein sequence ID" value="PGH28353.1"/>
    <property type="molecule type" value="Genomic_DNA"/>
</dbReference>
<evidence type="ECO:0000313" key="1">
    <source>
        <dbReference type="EMBL" id="PGH28353.1"/>
    </source>
</evidence>
<reference evidence="1 2" key="1">
    <citation type="submission" date="2017-10" db="EMBL/GenBank/DDBJ databases">
        <title>Comparative genomics in systemic dimorphic fungi from Ajellomycetaceae.</title>
        <authorList>
            <person name="Munoz J.F."/>
            <person name="Mcewen J.G."/>
            <person name="Clay O.K."/>
            <person name="Cuomo C.A."/>
        </authorList>
    </citation>
    <scope>NUCLEOTIDE SEQUENCE [LARGE SCALE GENOMIC DNA]</scope>
    <source>
        <strain evidence="1 2">UAMH4076</strain>
    </source>
</reference>
<sequence length="30" mass="3301">MTQACSPVTLTLQQDLTKRTSAKDPRVLTP</sequence>
<evidence type="ECO:0000313" key="2">
    <source>
        <dbReference type="Proteomes" id="UP000226031"/>
    </source>
</evidence>
<gene>
    <name evidence="1" type="ORF">GX50_08910</name>
</gene>
<organism evidence="1 2">
    <name type="scientific">[Emmonsia] crescens</name>
    <dbReference type="NCBI Taxonomy" id="73230"/>
    <lineage>
        <taxon>Eukaryota</taxon>
        <taxon>Fungi</taxon>
        <taxon>Dikarya</taxon>
        <taxon>Ascomycota</taxon>
        <taxon>Pezizomycotina</taxon>
        <taxon>Eurotiomycetes</taxon>
        <taxon>Eurotiomycetidae</taxon>
        <taxon>Onygenales</taxon>
        <taxon>Ajellomycetaceae</taxon>
        <taxon>Emergomyces</taxon>
    </lineage>
</organism>